<reference evidence="1 2" key="1">
    <citation type="submission" date="2011-08" db="EMBL/GenBank/DDBJ databases">
        <authorList>
            <person name="Weinstock G."/>
            <person name="Sodergren E."/>
            <person name="Clifton S."/>
            <person name="Fulton L."/>
            <person name="Fulton B."/>
            <person name="Courtney L."/>
            <person name="Fronick C."/>
            <person name="Harrison M."/>
            <person name="Strong C."/>
            <person name="Farmer C."/>
            <person name="Delahaunty K."/>
            <person name="Markovic C."/>
            <person name="Hall O."/>
            <person name="Minx P."/>
            <person name="Tomlinson C."/>
            <person name="Mitreva M."/>
            <person name="Hou S."/>
            <person name="Chen J."/>
            <person name="Wollam A."/>
            <person name="Pepin K.H."/>
            <person name="Johnson M."/>
            <person name="Bhonagiri V."/>
            <person name="Zhang X."/>
            <person name="Suruliraj S."/>
            <person name="Warren W."/>
            <person name="Chinwalla A."/>
            <person name="Mardis E.R."/>
            <person name="Wilson R.K."/>
        </authorList>
    </citation>
    <scope>NUCLEOTIDE SEQUENCE [LARGE SCALE GENOMIC DNA]</scope>
    <source>
        <strain evidence="1 2">DP7</strain>
    </source>
</reference>
<organism evidence="1 2">
    <name type="scientific">Desulfitobacterium hafniense DP7</name>
    <dbReference type="NCBI Taxonomy" id="537010"/>
    <lineage>
        <taxon>Bacteria</taxon>
        <taxon>Bacillati</taxon>
        <taxon>Bacillota</taxon>
        <taxon>Clostridia</taxon>
        <taxon>Eubacteriales</taxon>
        <taxon>Desulfitobacteriaceae</taxon>
        <taxon>Desulfitobacterium</taxon>
    </lineage>
</organism>
<dbReference type="EMBL" id="AFZX01000030">
    <property type="protein sequence ID" value="EHL08160.1"/>
    <property type="molecule type" value="Genomic_DNA"/>
</dbReference>
<dbReference type="AlphaFoldDB" id="G9XJL6"/>
<sequence>MTPKAVRIAAQWVPAPDQHILRWFPARIIVTQGQTVGIVVFHVSAAQNPAHHRHAGNEAGPAAVGMDDSFAAENVQAEGSLITTGFPAGAGPDGDGVDAPFFRTGLIIFHDDVVGLIPGNALPLVFAALADPFHGILDPIGMIEIFLHGQAADAKTAFGDGVIRVALHFLKLAIFNENTQAATHPVTARGRPGIRTIDFGAVRQLGHSRGGFFVPM</sequence>
<accession>G9XJL6</accession>
<proteinExistence type="predicted"/>
<dbReference type="Proteomes" id="UP000004416">
    <property type="component" value="Unassembled WGS sequence"/>
</dbReference>
<dbReference type="HOGENOM" id="CLU_1275969_0_0_9"/>
<name>G9XJL6_DESHA</name>
<evidence type="ECO:0000313" key="2">
    <source>
        <dbReference type="Proteomes" id="UP000004416"/>
    </source>
</evidence>
<evidence type="ECO:0000313" key="1">
    <source>
        <dbReference type="EMBL" id="EHL08160.1"/>
    </source>
</evidence>
<comment type="caution">
    <text evidence="1">The sequence shown here is derived from an EMBL/GenBank/DDBJ whole genome shotgun (WGS) entry which is preliminary data.</text>
</comment>
<protein>
    <submittedName>
        <fullName evidence="1">Uncharacterized protein</fullName>
    </submittedName>
</protein>
<gene>
    <name evidence="1" type="ORF">HMPREF0322_01147</name>
</gene>